<dbReference type="InterPro" id="IPR016181">
    <property type="entry name" value="Acyl_CoA_acyltransferase"/>
</dbReference>
<dbReference type="STRING" id="7574.A0A1S3HDS5"/>
<name>A0A1S3HDS5_LINAN</name>
<dbReference type="AlphaFoldDB" id="A0A1S3HDS5"/>
<dbReference type="Pfam" id="PF00583">
    <property type="entry name" value="Acetyltransf_1"/>
    <property type="match status" value="1"/>
</dbReference>
<dbReference type="PANTHER" id="PTHR47237:SF1">
    <property type="entry name" value="SLL0310 PROTEIN"/>
    <property type="match status" value="1"/>
</dbReference>
<dbReference type="InterPro" id="IPR052729">
    <property type="entry name" value="Acyl/Acetyltrans_Enzymes"/>
</dbReference>
<dbReference type="Gene3D" id="3.40.630.30">
    <property type="match status" value="1"/>
</dbReference>
<dbReference type="GeneID" id="106154409"/>
<protein>
    <submittedName>
        <fullName evidence="3">Uncharacterized protein LOC106154409</fullName>
    </submittedName>
</protein>
<evidence type="ECO:0000313" key="2">
    <source>
        <dbReference type="Proteomes" id="UP000085678"/>
    </source>
</evidence>
<gene>
    <name evidence="3" type="primary">LOC106154409</name>
</gene>
<dbReference type="PROSITE" id="PS51186">
    <property type="entry name" value="GNAT"/>
    <property type="match status" value="1"/>
</dbReference>
<dbReference type="KEGG" id="lak:106154409"/>
<dbReference type="RefSeq" id="XP_013384207.1">
    <property type="nucleotide sequence ID" value="XM_013528753.1"/>
</dbReference>
<dbReference type="Pfam" id="PF18014">
    <property type="entry name" value="Acetyltransf_18"/>
    <property type="match status" value="1"/>
</dbReference>
<organism evidence="2 3">
    <name type="scientific">Lingula anatina</name>
    <name type="common">Brachiopod</name>
    <name type="synonym">Lingula unguis</name>
    <dbReference type="NCBI Taxonomy" id="7574"/>
    <lineage>
        <taxon>Eukaryota</taxon>
        <taxon>Metazoa</taxon>
        <taxon>Spiralia</taxon>
        <taxon>Lophotrochozoa</taxon>
        <taxon>Brachiopoda</taxon>
        <taxon>Linguliformea</taxon>
        <taxon>Lingulata</taxon>
        <taxon>Lingulida</taxon>
        <taxon>Linguloidea</taxon>
        <taxon>Lingulidae</taxon>
        <taxon>Lingula</taxon>
    </lineage>
</organism>
<sequence length="347" mass="39122">MLLVSSCRGKKELGVYIRLLDERPSLEKVVPLSRSLDQPRPVSQRFFTSDREGSQEVTIRRGRMEDVPGVWKLTAEAKWNIHQDMIETHFKISENGWTVAEKEGDIVGCHLSHDFSDGLKTAGHFIVSSKLRGHGVGAEMMIKYLEEFGDRNIYSSSISYMLDTYEKYCGAPLSKGGTGGKYYGVFKNISLPPDTEQKYHTIDFRHIDQADLINYDTTYHVVPRPEMLKIWLGQTTAKSLVLLEKGKIAGYGSIRPAMNGFYLGPLYAENTVGTMVLFKAMVDLIPRDSNIDFFLPHANEAGREILKANESTVGLYDTFHKFATKSYIPVPKWNNVFALLSNECGLC</sequence>
<dbReference type="PANTHER" id="PTHR47237">
    <property type="entry name" value="SLL0310 PROTEIN"/>
    <property type="match status" value="1"/>
</dbReference>
<dbReference type="InParanoid" id="A0A1S3HDS5"/>
<dbReference type="Proteomes" id="UP000085678">
    <property type="component" value="Unplaced"/>
</dbReference>
<dbReference type="Gene3D" id="3.40.630.90">
    <property type="match status" value="1"/>
</dbReference>
<dbReference type="InterPro" id="IPR041496">
    <property type="entry name" value="YitH/HolE_GNAT"/>
</dbReference>
<keyword evidence="2" id="KW-1185">Reference proteome</keyword>
<evidence type="ECO:0000313" key="3">
    <source>
        <dbReference type="RefSeq" id="XP_013384207.1"/>
    </source>
</evidence>
<feature type="domain" description="N-acetyltransferase" evidence="1">
    <location>
        <begin position="57"/>
        <end position="192"/>
    </location>
</feature>
<reference evidence="3" key="1">
    <citation type="submission" date="2025-08" db="UniProtKB">
        <authorList>
            <consortium name="RefSeq"/>
        </authorList>
    </citation>
    <scope>IDENTIFICATION</scope>
    <source>
        <tissue evidence="3">Gonads</tissue>
    </source>
</reference>
<dbReference type="InterPro" id="IPR000182">
    <property type="entry name" value="GNAT_dom"/>
</dbReference>
<proteinExistence type="predicted"/>
<dbReference type="CDD" id="cd04301">
    <property type="entry name" value="NAT_SF"/>
    <property type="match status" value="1"/>
</dbReference>
<evidence type="ECO:0000259" key="1">
    <source>
        <dbReference type="PROSITE" id="PS51186"/>
    </source>
</evidence>
<dbReference type="SUPFAM" id="SSF55729">
    <property type="entry name" value="Acyl-CoA N-acyltransferases (Nat)"/>
    <property type="match status" value="1"/>
</dbReference>
<dbReference type="OrthoDB" id="5771378at2759"/>
<accession>A0A1S3HDS5</accession>
<dbReference type="GO" id="GO:0016747">
    <property type="term" value="F:acyltransferase activity, transferring groups other than amino-acyl groups"/>
    <property type="evidence" value="ECO:0007669"/>
    <property type="project" value="InterPro"/>
</dbReference>